<keyword evidence="1" id="KW-0812">Transmembrane</keyword>
<evidence type="ECO:0000313" key="2">
    <source>
        <dbReference type="EMBL" id="AAW25637.1"/>
    </source>
</evidence>
<keyword evidence="1" id="KW-0472">Membrane</keyword>
<dbReference type="EMBL" id="AY813905">
    <property type="protein sequence ID" value="AAW25637.1"/>
    <property type="molecule type" value="mRNA"/>
</dbReference>
<reference evidence="2" key="2">
    <citation type="journal article" date="2006" name="PLoS Pathog.">
        <title>New perspectives on host-parasite interplay by comparative transcriptomic and proteomic analyses of Schistosoma japonicum.</title>
        <authorList>
            <person name="Liu F."/>
            <person name="Lu J."/>
            <person name="Hu W."/>
            <person name="Wang S.Y."/>
            <person name="Cui S.J."/>
            <person name="Chi M."/>
            <person name="Yan Q."/>
            <person name="Wang X.R."/>
            <person name="Song H.D."/>
            <person name="Xu X.N."/>
            <person name="Wang J.J."/>
            <person name="Zhang X.L."/>
            <person name="Zhang X."/>
            <person name="Wang Z.Q."/>
            <person name="Xue C.L."/>
            <person name="Brindley P.J."/>
            <person name="McManus D.P."/>
            <person name="Yang P.Y."/>
            <person name="Feng Z."/>
            <person name="Chen Z."/>
            <person name="Han Z.G."/>
        </authorList>
    </citation>
    <scope>NUCLEOTIDE SEQUENCE</scope>
</reference>
<protein>
    <submittedName>
        <fullName evidence="2">Uncharacterized protein</fullName>
    </submittedName>
</protein>
<proteinExistence type="evidence at transcript level"/>
<evidence type="ECO:0000256" key="1">
    <source>
        <dbReference type="SAM" id="Phobius"/>
    </source>
</evidence>
<keyword evidence="1" id="KW-1133">Transmembrane helix</keyword>
<accession>Q5DEW9</accession>
<dbReference type="AlphaFoldDB" id="Q5DEW9"/>
<reference evidence="2" key="1">
    <citation type="submission" date="2004-11" db="EMBL/GenBank/DDBJ databases">
        <title>The full-length cDNA sequences of Schistosoma japonicum genes.</title>
        <authorList>
            <person name="Han Z."/>
        </authorList>
    </citation>
    <scope>NUCLEOTIDE SEQUENCE</scope>
</reference>
<feature type="transmembrane region" description="Helical" evidence="1">
    <location>
        <begin position="132"/>
        <end position="150"/>
    </location>
</feature>
<organism evidence="2">
    <name type="scientific">Schistosoma japonicum</name>
    <name type="common">Blood fluke</name>
    <dbReference type="NCBI Taxonomy" id="6182"/>
    <lineage>
        <taxon>Eukaryota</taxon>
        <taxon>Metazoa</taxon>
        <taxon>Spiralia</taxon>
        <taxon>Lophotrochozoa</taxon>
        <taxon>Platyhelminthes</taxon>
        <taxon>Trematoda</taxon>
        <taxon>Digenea</taxon>
        <taxon>Strigeidida</taxon>
        <taxon>Schistosomatoidea</taxon>
        <taxon>Schistosomatidae</taxon>
        <taxon>Schistosoma</taxon>
    </lineage>
</organism>
<sequence>MTTMAIRMEGRMVMVREARVVMVVEMVVAVVAMVVVVVVDPNFMAKDMRTRMVATATEMTTMAIRMAGRMVMVREARVAMVVAAAKVVVRVAAMVRVTGKEVVVRMVVAKVVTEAKEAVMHPPIIEFITHQFMPIYITPTFICVILLSFLSSYNTHHSIHLTVIS</sequence>
<feature type="transmembrane region" description="Helical" evidence="1">
    <location>
        <begin position="20"/>
        <end position="39"/>
    </location>
</feature>
<name>Q5DEW9_SCHJA</name>